<dbReference type="AlphaFoldDB" id="A0A4Y2SCF2"/>
<keyword evidence="2" id="KW-1185">Reference proteome</keyword>
<dbReference type="Proteomes" id="UP000499080">
    <property type="component" value="Unassembled WGS sequence"/>
</dbReference>
<reference evidence="1 2" key="1">
    <citation type="journal article" date="2019" name="Sci. Rep.">
        <title>Orb-weaving spider Araneus ventricosus genome elucidates the spidroin gene catalogue.</title>
        <authorList>
            <person name="Kono N."/>
            <person name="Nakamura H."/>
            <person name="Ohtoshi R."/>
            <person name="Moran D.A.P."/>
            <person name="Shinohara A."/>
            <person name="Yoshida Y."/>
            <person name="Fujiwara M."/>
            <person name="Mori M."/>
            <person name="Tomita M."/>
            <person name="Arakawa K."/>
        </authorList>
    </citation>
    <scope>NUCLEOTIDE SEQUENCE [LARGE SCALE GENOMIC DNA]</scope>
</reference>
<comment type="caution">
    <text evidence="1">The sequence shown here is derived from an EMBL/GenBank/DDBJ whole genome shotgun (WGS) entry which is preliminary data.</text>
</comment>
<evidence type="ECO:0000313" key="2">
    <source>
        <dbReference type="Proteomes" id="UP000499080"/>
    </source>
</evidence>
<gene>
    <name evidence="1" type="ORF">AVEN_145587_1</name>
</gene>
<organism evidence="1 2">
    <name type="scientific">Araneus ventricosus</name>
    <name type="common">Orbweaver spider</name>
    <name type="synonym">Epeira ventricosa</name>
    <dbReference type="NCBI Taxonomy" id="182803"/>
    <lineage>
        <taxon>Eukaryota</taxon>
        <taxon>Metazoa</taxon>
        <taxon>Ecdysozoa</taxon>
        <taxon>Arthropoda</taxon>
        <taxon>Chelicerata</taxon>
        <taxon>Arachnida</taxon>
        <taxon>Araneae</taxon>
        <taxon>Araneomorphae</taxon>
        <taxon>Entelegynae</taxon>
        <taxon>Araneoidea</taxon>
        <taxon>Araneidae</taxon>
        <taxon>Araneus</taxon>
    </lineage>
</organism>
<name>A0A4Y2SCF2_ARAVE</name>
<proteinExistence type="predicted"/>
<sequence length="89" mass="10162">MPLDQVIGDSFQPFLFEDWQWLPHMPRRCINTLRSIVKCRGNSTTTAVIAVKEVKPSEVGRERAMCLEKKITSSLIQLAGRRLTEGMML</sequence>
<evidence type="ECO:0000313" key="1">
    <source>
        <dbReference type="EMBL" id="GBN84979.1"/>
    </source>
</evidence>
<protein>
    <submittedName>
        <fullName evidence="1">Uncharacterized protein</fullName>
    </submittedName>
</protein>
<accession>A0A4Y2SCF2</accession>
<dbReference type="EMBL" id="BGPR01020565">
    <property type="protein sequence ID" value="GBN84979.1"/>
    <property type="molecule type" value="Genomic_DNA"/>
</dbReference>